<dbReference type="InterPro" id="IPR042353">
    <property type="entry name" value="GPR160"/>
</dbReference>
<reference evidence="2 3" key="1">
    <citation type="submission" date="2019-04" db="EMBL/GenBank/DDBJ databases">
        <authorList>
            <consortium name="Wellcome Sanger Institute Data Sharing"/>
        </authorList>
    </citation>
    <scope>NUCLEOTIDE SEQUENCE [LARGE SCALE GENOMIC DNA]</scope>
</reference>
<feature type="transmembrane region" description="Helical" evidence="1">
    <location>
        <begin position="252"/>
        <end position="269"/>
    </location>
</feature>
<dbReference type="PANTHER" id="PTHR15573">
    <property type="entry name" value="G-PROTEIN COUPLED RECEPTOR 160-RELATED"/>
    <property type="match status" value="1"/>
</dbReference>
<feature type="transmembrane region" description="Helical" evidence="1">
    <location>
        <begin position="55"/>
        <end position="77"/>
    </location>
</feature>
<dbReference type="PANTHER" id="PTHR15573:SF0">
    <property type="entry name" value="G-PROTEIN COUPLED RECEPTOR 160-RELATED"/>
    <property type="match status" value="1"/>
</dbReference>
<proteinExistence type="predicted"/>
<dbReference type="GO" id="GO:0043235">
    <property type="term" value="C:receptor complex"/>
    <property type="evidence" value="ECO:0007669"/>
    <property type="project" value="TreeGrafter"/>
</dbReference>
<feature type="transmembrane region" description="Helical" evidence="1">
    <location>
        <begin position="89"/>
        <end position="111"/>
    </location>
</feature>
<evidence type="ECO:0000313" key="3">
    <source>
        <dbReference type="Proteomes" id="UP000694397"/>
    </source>
</evidence>
<accession>A0A8C9RIG7</accession>
<reference evidence="2" key="3">
    <citation type="submission" date="2025-09" db="UniProtKB">
        <authorList>
            <consortium name="Ensembl"/>
        </authorList>
    </citation>
    <scope>IDENTIFICATION</scope>
</reference>
<evidence type="ECO:0000313" key="2">
    <source>
        <dbReference type="Ensembl" id="ENSSFOP00015012618.2"/>
    </source>
</evidence>
<dbReference type="OrthoDB" id="8538408at2759"/>
<keyword evidence="1" id="KW-0472">Membrane</keyword>
<dbReference type="AlphaFoldDB" id="A0A8C9RIG7"/>
<organism evidence="2 3">
    <name type="scientific">Scleropages formosus</name>
    <name type="common">Asian bonytongue</name>
    <name type="synonym">Osteoglossum formosum</name>
    <dbReference type="NCBI Taxonomy" id="113540"/>
    <lineage>
        <taxon>Eukaryota</taxon>
        <taxon>Metazoa</taxon>
        <taxon>Chordata</taxon>
        <taxon>Craniata</taxon>
        <taxon>Vertebrata</taxon>
        <taxon>Euteleostomi</taxon>
        <taxon>Actinopterygii</taxon>
        <taxon>Neopterygii</taxon>
        <taxon>Teleostei</taxon>
        <taxon>Osteoglossocephala</taxon>
        <taxon>Osteoglossomorpha</taxon>
        <taxon>Osteoglossiformes</taxon>
        <taxon>Osteoglossidae</taxon>
        <taxon>Scleropages</taxon>
    </lineage>
</organism>
<feature type="transmembrane region" description="Helical" evidence="1">
    <location>
        <begin position="167"/>
        <end position="194"/>
    </location>
</feature>
<dbReference type="GO" id="GO:0005886">
    <property type="term" value="C:plasma membrane"/>
    <property type="evidence" value="ECO:0007669"/>
    <property type="project" value="TreeGrafter"/>
</dbReference>
<dbReference type="Ensembl" id="ENSSFOT00015012776.2">
    <property type="protein sequence ID" value="ENSSFOP00015012618.2"/>
    <property type="gene ID" value="ENSSFOG00015008150.2"/>
</dbReference>
<feature type="transmembrane region" description="Helical" evidence="1">
    <location>
        <begin position="123"/>
        <end position="143"/>
    </location>
</feature>
<evidence type="ECO:0000256" key="1">
    <source>
        <dbReference type="SAM" id="Phobius"/>
    </source>
</evidence>
<dbReference type="Proteomes" id="UP000694397">
    <property type="component" value="Chromosome 22"/>
</dbReference>
<keyword evidence="1" id="KW-0812">Transmembrane</keyword>
<protein>
    <submittedName>
        <fullName evidence="2">Uncharacterized protein</fullName>
    </submittedName>
</protein>
<feature type="transmembrane region" description="Helical" evidence="1">
    <location>
        <begin position="215"/>
        <end position="240"/>
    </location>
</feature>
<dbReference type="GeneTree" id="ENSGT00940000172767"/>
<reference evidence="2" key="2">
    <citation type="submission" date="2025-08" db="UniProtKB">
        <authorList>
            <consortium name="Ensembl"/>
        </authorList>
    </citation>
    <scope>IDENTIFICATION</scope>
</reference>
<sequence>HNSSRRNACSFLRDEGGPMQDNTLQFVFILFLKVILNVLTVVLCSRTLRKSFMGLTAISLFLVDCLLFLGMVIIWLLRHHIKTTDFRCFILAHASTVYAVLPLPVLLLGILDPFGTNPTFKTFIHSMEILVTWSMSCVYSYFITNTAVIEVHYDHIYQLCTMQDSSLVMSFCSGVSLLIVCIVLLCCQEVSSLLKEVFKDTNSSPDPLRTRQPTLLLGLILGFSANWAPFLFINTVCWLLDFNVPSYVSVNILWLLCVNSFIVRTTFFFRREKLSLCFLDADIICDWKPYWKLSHNEPFPPDLCSFTNETKTIILHA</sequence>
<feature type="transmembrane region" description="Helical" evidence="1">
    <location>
        <begin position="23"/>
        <end position="43"/>
    </location>
</feature>
<keyword evidence="3" id="KW-1185">Reference proteome</keyword>
<name>A0A8C9RIG7_SCLFO</name>
<keyword evidence="1" id="KW-1133">Transmembrane helix</keyword>